<dbReference type="PRINTS" id="PR00081">
    <property type="entry name" value="GDHRDH"/>
</dbReference>
<keyword evidence="2" id="KW-0521">NADP</keyword>
<comment type="similarity">
    <text evidence="1">Belongs to the short-chain dehydrogenases/reductases (SDR) family.</text>
</comment>
<dbReference type="SUPFAM" id="SSF51735">
    <property type="entry name" value="NAD(P)-binding Rossmann-fold domains"/>
    <property type="match status" value="1"/>
</dbReference>
<dbReference type="Pfam" id="PF13561">
    <property type="entry name" value="adh_short_C2"/>
    <property type="match status" value="1"/>
</dbReference>
<proteinExistence type="inferred from homology"/>
<reference evidence="4 5" key="1">
    <citation type="submission" date="2017-12" db="EMBL/GenBank/DDBJ databases">
        <title>Genome sequence of the mycotoxigenic crop pathogen Fusarium proliferatum, strain ITEM 2341 from Date Palm.</title>
        <authorList>
            <person name="Almiman B.F."/>
            <person name="Shittu T.A."/>
            <person name="Muthumeenakshi S."/>
            <person name="Baroncelli R."/>
            <person name="Sreenivasaprasada S."/>
        </authorList>
    </citation>
    <scope>NUCLEOTIDE SEQUENCE [LARGE SCALE GENOMIC DNA]</scope>
    <source>
        <strain evidence="4 5">ITEM 2341</strain>
    </source>
</reference>
<evidence type="ECO:0008006" key="6">
    <source>
        <dbReference type="Google" id="ProtNLM"/>
    </source>
</evidence>
<dbReference type="Gene3D" id="3.40.50.720">
    <property type="entry name" value="NAD(P)-binding Rossmann-like Domain"/>
    <property type="match status" value="1"/>
</dbReference>
<evidence type="ECO:0000313" key="5">
    <source>
        <dbReference type="Proteomes" id="UP000251714"/>
    </source>
</evidence>
<dbReference type="AlphaFoldDB" id="A0A365NBP5"/>
<dbReference type="InterPro" id="IPR036291">
    <property type="entry name" value="NAD(P)-bd_dom_sf"/>
</dbReference>
<organism evidence="4 5">
    <name type="scientific">Gibberella intermedia</name>
    <name type="common">Bulb rot disease fungus</name>
    <name type="synonym">Fusarium proliferatum</name>
    <dbReference type="NCBI Taxonomy" id="948311"/>
    <lineage>
        <taxon>Eukaryota</taxon>
        <taxon>Fungi</taxon>
        <taxon>Dikarya</taxon>
        <taxon>Ascomycota</taxon>
        <taxon>Pezizomycotina</taxon>
        <taxon>Sordariomycetes</taxon>
        <taxon>Hypocreomycetidae</taxon>
        <taxon>Hypocreales</taxon>
        <taxon>Nectriaceae</taxon>
        <taxon>Fusarium</taxon>
        <taxon>Fusarium fujikuroi species complex</taxon>
    </lineage>
</organism>
<name>A0A365NBP5_GIBIN</name>
<dbReference type="EMBL" id="PKMI01000015">
    <property type="protein sequence ID" value="RBA17978.1"/>
    <property type="molecule type" value="Genomic_DNA"/>
</dbReference>
<dbReference type="FunFam" id="3.40.50.720:FF:000084">
    <property type="entry name" value="Short-chain dehydrogenase reductase"/>
    <property type="match status" value="1"/>
</dbReference>
<keyword evidence="3" id="KW-0560">Oxidoreductase</keyword>
<accession>A0A365NBP5</accession>
<evidence type="ECO:0000256" key="2">
    <source>
        <dbReference type="ARBA" id="ARBA00022857"/>
    </source>
</evidence>
<evidence type="ECO:0000256" key="1">
    <source>
        <dbReference type="ARBA" id="ARBA00006484"/>
    </source>
</evidence>
<evidence type="ECO:0000256" key="3">
    <source>
        <dbReference type="ARBA" id="ARBA00023002"/>
    </source>
</evidence>
<dbReference type="GO" id="GO:0016491">
    <property type="term" value="F:oxidoreductase activity"/>
    <property type="evidence" value="ECO:0007669"/>
    <property type="project" value="UniProtKB-KW"/>
</dbReference>
<sequence>MRSILKWFTCKFIIALQKRYLDNKTKRAKQSIIKMSRFSPQLTGAHALVTGGTKGIGRVIVENLLSEGVSVSYCSRNVRGDEFATFKDATGGARAVGTSVDISNAASIQGWVKASAEDFGRIDLVVANACPKYVSPSIEDWEKSFHADVLGLVHLINASEPHLEKRNGTGSIVVISSLAGFEARHPAIRGPYTTLKRAQATLAKDFGRWLGPKGIRINTIVPGTIDSPPVDKPDGTVELSQFQQIMTANPDFLKSLIDSIPLGKVGQAQDIANAVVFLGSSLGKYVNGVNLIVDGGMSTAL</sequence>
<dbReference type="PANTHER" id="PTHR43943">
    <property type="entry name" value="DEHYDROGENASE/REDUCTASE (SDR FAMILY) MEMBER 4"/>
    <property type="match status" value="1"/>
</dbReference>
<dbReference type="PANTHER" id="PTHR43943:SF17">
    <property type="entry name" value="3-PHENYLPROPIONATE-DIHYDRODIOL_CINNAMIC ACID-DIHYDRODIOL DEHYDROGENASE"/>
    <property type="match status" value="1"/>
</dbReference>
<gene>
    <name evidence="4" type="ORF">FPRO05_10996</name>
</gene>
<dbReference type="Proteomes" id="UP000251714">
    <property type="component" value="Unassembled WGS sequence"/>
</dbReference>
<comment type="caution">
    <text evidence="4">The sequence shown here is derived from an EMBL/GenBank/DDBJ whole genome shotgun (WGS) entry which is preliminary data.</text>
</comment>
<evidence type="ECO:0000313" key="4">
    <source>
        <dbReference type="EMBL" id="RBA17978.1"/>
    </source>
</evidence>
<protein>
    <recommendedName>
        <fullName evidence="6">SPS19-peroxisomal 2,4-dienoyl-CoA reductase</fullName>
    </recommendedName>
</protein>
<dbReference type="InterPro" id="IPR002347">
    <property type="entry name" value="SDR_fam"/>
</dbReference>